<dbReference type="SUPFAM" id="SSF56935">
    <property type="entry name" value="Porins"/>
    <property type="match status" value="1"/>
</dbReference>
<keyword evidence="4 8" id="KW-0812">Transmembrane</keyword>
<comment type="similarity">
    <text evidence="8 9">Belongs to the TonB-dependent receptor family.</text>
</comment>
<name>A0A4Q0NVW3_9FLAO</name>
<dbReference type="GO" id="GO:0044718">
    <property type="term" value="P:siderophore transmembrane transport"/>
    <property type="evidence" value="ECO:0007669"/>
    <property type="project" value="TreeGrafter"/>
</dbReference>
<evidence type="ECO:0000256" key="7">
    <source>
        <dbReference type="ARBA" id="ARBA00023237"/>
    </source>
</evidence>
<dbReference type="RefSeq" id="WP_128761785.1">
    <property type="nucleotide sequence ID" value="NZ_QOVI01000004.1"/>
</dbReference>
<dbReference type="PANTHER" id="PTHR30069">
    <property type="entry name" value="TONB-DEPENDENT OUTER MEMBRANE RECEPTOR"/>
    <property type="match status" value="1"/>
</dbReference>
<dbReference type="Gene3D" id="2.40.170.20">
    <property type="entry name" value="TonB-dependent receptor, beta-barrel domain"/>
    <property type="match status" value="1"/>
</dbReference>
<evidence type="ECO:0000313" key="13">
    <source>
        <dbReference type="Proteomes" id="UP000289821"/>
    </source>
</evidence>
<dbReference type="InterPro" id="IPR000531">
    <property type="entry name" value="Beta-barrel_TonB"/>
</dbReference>
<keyword evidence="12" id="KW-0675">Receptor</keyword>
<dbReference type="InterPro" id="IPR036942">
    <property type="entry name" value="Beta-barrel_TonB_sf"/>
</dbReference>
<keyword evidence="2 8" id="KW-0813">Transport</keyword>
<dbReference type="Pfam" id="PF00593">
    <property type="entry name" value="TonB_dep_Rec_b-barrel"/>
    <property type="match status" value="1"/>
</dbReference>
<comment type="subcellular location">
    <subcellularLocation>
        <location evidence="1 8">Cell outer membrane</location>
        <topology evidence="1 8">Multi-pass membrane protein</topology>
    </subcellularLocation>
</comment>
<keyword evidence="7 8" id="KW-0998">Cell outer membrane</keyword>
<dbReference type="PROSITE" id="PS52016">
    <property type="entry name" value="TONB_DEPENDENT_REC_3"/>
    <property type="match status" value="1"/>
</dbReference>
<evidence type="ECO:0000256" key="1">
    <source>
        <dbReference type="ARBA" id="ARBA00004571"/>
    </source>
</evidence>
<sequence length="817" mass="90261">MLIKPTFILLSFGLFTSIFAQEKIIINHPEANQHVNSKEQPLASGQASASINNTYRVKGQVSDGENPIPFANILISNTSMGFSADGDGNFELELPDESVTLLVQAIGFKTLRETLIPSEYQNTPLNFTLKPDLLGLEEVVVSATRNRLSKKKAPVIVNVLSPKLFKATQSISLADGLNYQPGVRVETNCQNCGFTQVRLNGLGGQYTQVLLNSRPVFSALNGVYGLEQIPVSIIDRVEVVRSGGSALFGSSAIAGTINIITKEPVNNSWEVNSNLGLIDGTTPDRSLNLNASIVSEDLSTGVTLYGMYRNRDAYDANDDGFSEITKLTNNSLGAKAFYRPNDNSKLGFDFTAIKEYRRGGDRIELAPQFTDITEELDHNTLFTGVDYELFTDDRTTHLTAYASVQHTDRDSYYGGLGGGRTRADSTAANNAFGKTTDLAFVSGVKFTRNFKNNDVLTSGFEYQLNDTEDAIPGYNRIVDQNVNSVGLYSQYEWKPLERFTALIGARLDHIDVDGFYQIQDINRTSDVTQTVLSPRLTVLYNFTEDLQFRGGYARGFRAPQAFNEDLHISSVGGEQRFVILSDALESEFSNAYTASLNYSKEFKKVQTSLLVEGFYTTLENPFTLVSTGTSLPNGSILEESRNGSGAYVAGTTIEFNLSPSKALLFQAGITWQRSIYDEDQVLFEADGTSPTETDVVTDQFVRSPNVYGFFNTNWTVSESFNVDLTGSYTGTMLAPHVISDTGFIKLEKTPDFMDVAAKLTYHIDLDEHLHVEFSGGVQNIFDSYQQDFDLGALRDSDYIYGPNRPRSVFFGIRFGDF</sequence>
<evidence type="ECO:0000256" key="4">
    <source>
        <dbReference type="ARBA" id="ARBA00022692"/>
    </source>
</evidence>
<dbReference type="Proteomes" id="UP000289821">
    <property type="component" value="Unassembled WGS sequence"/>
</dbReference>
<keyword evidence="5 9" id="KW-0798">TonB box</keyword>
<keyword evidence="6 8" id="KW-0472">Membrane</keyword>
<evidence type="ECO:0000256" key="8">
    <source>
        <dbReference type="PROSITE-ProRule" id="PRU01360"/>
    </source>
</evidence>
<proteinExistence type="inferred from homology"/>
<dbReference type="Gene3D" id="2.60.40.1120">
    <property type="entry name" value="Carboxypeptidase-like, regulatory domain"/>
    <property type="match status" value="1"/>
</dbReference>
<dbReference type="AlphaFoldDB" id="A0A4Q0NVW3"/>
<feature type="domain" description="TonB-dependent receptor-like beta-barrel" evidence="10">
    <location>
        <begin position="333"/>
        <end position="780"/>
    </location>
</feature>
<dbReference type="GO" id="GO:0015344">
    <property type="term" value="F:siderophore uptake transmembrane transporter activity"/>
    <property type="evidence" value="ECO:0007669"/>
    <property type="project" value="TreeGrafter"/>
</dbReference>
<gene>
    <name evidence="12" type="ORF">DSM04_104494</name>
</gene>
<dbReference type="InterPro" id="IPR008969">
    <property type="entry name" value="CarboxyPept-like_regulatory"/>
</dbReference>
<evidence type="ECO:0000256" key="9">
    <source>
        <dbReference type="RuleBase" id="RU003357"/>
    </source>
</evidence>
<evidence type="ECO:0000256" key="3">
    <source>
        <dbReference type="ARBA" id="ARBA00022452"/>
    </source>
</evidence>
<keyword evidence="13" id="KW-1185">Reference proteome</keyword>
<accession>A0A4Q0NVW3</accession>
<dbReference type="Gene3D" id="2.170.130.10">
    <property type="entry name" value="TonB-dependent receptor, plug domain"/>
    <property type="match status" value="1"/>
</dbReference>
<evidence type="ECO:0000313" key="12">
    <source>
        <dbReference type="EMBL" id="RXG14384.1"/>
    </source>
</evidence>
<evidence type="ECO:0000259" key="11">
    <source>
        <dbReference type="Pfam" id="PF07715"/>
    </source>
</evidence>
<evidence type="ECO:0000256" key="2">
    <source>
        <dbReference type="ARBA" id="ARBA00022448"/>
    </source>
</evidence>
<organism evidence="12 13">
    <name type="scientific">Leeuwenhoekiella aestuarii</name>
    <dbReference type="NCBI Taxonomy" id="2249426"/>
    <lineage>
        <taxon>Bacteria</taxon>
        <taxon>Pseudomonadati</taxon>
        <taxon>Bacteroidota</taxon>
        <taxon>Flavobacteriia</taxon>
        <taxon>Flavobacteriales</taxon>
        <taxon>Flavobacteriaceae</taxon>
        <taxon>Leeuwenhoekiella</taxon>
    </lineage>
</organism>
<dbReference type="InterPro" id="IPR037066">
    <property type="entry name" value="Plug_dom_sf"/>
</dbReference>
<dbReference type="InterPro" id="IPR039426">
    <property type="entry name" value="TonB-dep_rcpt-like"/>
</dbReference>
<dbReference type="InterPro" id="IPR012910">
    <property type="entry name" value="Plug_dom"/>
</dbReference>
<evidence type="ECO:0000256" key="5">
    <source>
        <dbReference type="ARBA" id="ARBA00023077"/>
    </source>
</evidence>
<evidence type="ECO:0000259" key="10">
    <source>
        <dbReference type="Pfam" id="PF00593"/>
    </source>
</evidence>
<comment type="caution">
    <text evidence="12">The sequence shown here is derived from an EMBL/GenBank/DDBJ whole genome shotgun (WGS) entry which is preliminary data.</text>
</comment>
<keyword evidence="3 8" id="KW-1134">Transmembrane beta strand</keyword>
<evidence type="ECO:0000256" key="6">
    <source>
        <dbReference type="ARBA" id="ARBA00023136"/>
    </source>
</evidence>
<dbReference type="Pfam" id="PF07715">
    <property type="entry name" value="Plug"/>
    <property type="match status" value="1"/>
</dbReference>
<dbReference type="Pfam" id="PF13715">
    <property type="entry name" value="CarbopepD_reg_2"/>
    <property type="match status" value="1"/>
</dbReference>
<dbReference type="SUPFAM" id="SSF49464">
    <property type="entry name" value="Carboxypeptidase regulatory domain-like"/>
    <property type="match status" value="1"/>
</dbReference>
<dbReference type="GO" id="GO:0009279">
    <property type="term" value="C:cell outer membrane"/>
    <property type="evidence" value="ECO:0007669"/>
    <property type="project" value="UniProtKB-SubCell"/>
</dbReference>
<protein>
    <submittedName>
        <fullName evidence="12">Outer membrane receptor for ferrienterochelin and colicins</fullName>
    </submittedName>
</protein>
<dbReference type="PANTHER" id="PTHR30069:SF57">
    <property type="entry name" value="TONB-DEPENDENT RECEPTOR"/>
    <property type="match status" value="1"/>
</dbReference>
<reference evidence="12 13" key="1">
    <citation type="submission" date="2018-07" db="EMBL/GenBank/DDBJ databases">
        <title>Leeuwenhoekiella genomics.</title>
        <authorList>
            <person name="Tahon G."/>
            <person name="Willems A."/>
        </authorList>
    </citation>
    <scope>NUCLEOTIDE SEQUENCE [LARGE SCALE GENOMIC DNA]</scope>
    <source>
        <strain evidence="12 13">R-50232</strain>
    </source>
</reference>
<dbReference type="EMBL" id="QOVI01000004">
    <property type="protein sequence ID" value="RXG14384.1"/>
    <property type="molecule type" value="Genomic_DNA"/>
</dbReference>
<feature type="domain" description="TonB-dependent receptor plug" evidence="11">
    <location>
        <begin position="150"/>
        <end position="256"/>
    </location>
</feature>